<dbReference type="InterPro" id="IPR036188">
    <property type="entry name" value="FAD/NAD-bd_sf"/>
</dbReference>
<comment type="catalytic activity">
    <reaction evidence="6">
        <text>a quinone + sn-glycerol 3-phosphate = dihydroxyacetone phosphate + a quinol</text>
        <dbReference type="Rhea" id="RHEA:18977"/>
        <dbReference type="ChEBI" id="CHEBI:24646"/>
        <dbReference type="ChEBI" id="CHEBI:57597"/>
        <dbReference type="ChEBI" id="CHEBI:57642"/>
        <dbReference type="ChEBI" id="CHEBI:132124"/>
        <dbReference type="EC" id="1.1.5.3"/>
    </reaction>
</comment>
<dbReference type="InterPro" id="IPR031656">
    <property type="entry name" value="DAO_C"/>
</dbReference>
<dbReference type="InterPro" id="IPR000447">
    <property type="entry name" value="G3P_DH_FAD-dep"/>
</dbReference>
<dbReference type="PRINTS" id="PR01001">
    <property type="entry name" value="FADG3PDH"/>
</dbReference>
<keyword evidence="10" id="KW-1185">Reference proteome</keyword>
<accession>A0A1M6FLD1</accession>
<keyword evidence="3 6" id="KW-0285">Flavoprotein</keyword>
<comment type="similarity">
    <text evidence="2 6">Belongs to the FAD-dependent glycerol-3-phosphate dehydrogenase family.</text>
</comment>
<dbReference type="SUPFAM" id="SSF51905">
    <property type="entry name" value="FAD/NAD(P)-binding domain"/>
    <property type="match status" value="1"/>
</dbReference>
<dbReference type="EC" id="1.1.5.3" evidence="6"/>
<evidence type="ECO:0000256" key="1">
    <source>
        <dbReference type="ARBA" id="ARBA00001974"/>
    </source>
</evidence>
<dbReference type="SUPFAM" id="SSF54373">
    <property type="entry name" value="FAD-linked reductases, C-terminal domain"/>
    <property type="match status" value="1"/>
</dbReference>
<keyword evidence="4" id="KW-0274">FAD</keyword>
<gene>
    <name evidence="9" type="ORF">SAMN02745244_01468</name>
</gene>
<dbReference type="PANTHER" id="PTHR11985">
    <property type="entry name" value="GLYCEROL-3-PHOSPHATE DEHYDROGENASE"/>
    <property type="match status" value="1"/>
</dbReference>
<dbReference type="Proteomes" id="UP000184512">
    <property type="component" value="Unassembled WGS sequence"/>
</dbReference>
<evidence type="ECO:0000256" key="5">
    <source>
        <dbReference type="ARBA" id="ARBA00023002"/>
    </source>
</evidence>
<dbReference type="STRING" id="1123357.SAMN02745244_01468"/>
<dbReference type="GO" id="GO:0046168">
    <property type="term" value="P:glycerol-3-phosphate catabolic process"/>
    <property type="evidence" value="ECO:0007669"/>
    <property type="project" value="TreeGrafter"/>
</dbReference>
<dbReference type="OrthoDB" id="9766796at2"/>
<evidence type="ECO:0000256" key="6">
    <source>
        <dbReference type="RuleBase" id="RU361217"/>
    </source>
</evidence>
<sequence length="572" mass="61594">MTNPVLTPEQRRMALQTMTTEIVDVLVIGGGVTGAGIALDAASRGLSTAIVEAQDWASGTSSRSSRLVHGGLRYLYNLDFKLVAEALKERGRLLTLIAPHLVEAQPFLWPLKTPAIERIYSAVGVGMYDALAVIGAGGHKTVPLQHHVTKKGALELFPEIKPSALCGAIEFYDARVDDARLVITLVRTALKYGAQAASRVKVKSVLKDTGGHACGVEAVDLETGESLTIRAKRLINATGIWTEQTQDMAGGTGGLKVLASKGIHIVIPRDRLKAQTGLFLRTEKSVLFIIPWQHYWVIGTTDTAWHEQLEHPVPTSADIDYVLAQANEVLADELTRDDIIGTYAGLRPLLQPRVLDESKSTKVSREHTVTEVVPGMVAIAGGKLTTYRVMAEDAVDFALGKELAEAKPSPTGHLPLVGAEGFEAMSNQGERIGRRYGFDADRMQHLLRRYGSELDDLLATIDADPALAEPLAAAPQFIRAEVYRACAVEGALHLEDVLVSRVRLNSEARDRGGAAVDEVAEIAASALGWDDVRKEAEKANYRARIAAELAAEEEGSDASASAVRMEVADIVG</sequence>
<feature type="domain" description="Alpha-glycerophosphate oxidase C-terminal" evidence="8">
    <location>
        <begin position="410"/>
        <end position="533"/>
    </location>
</feature>
<evidence type="ECO:0000256" key="3">
    <source>
        <dbReference type="ARBA" id="ARBA00022630"/>
    </source>
</evidence>
<organism evidence="9 10">
    <name type="scientific">Tessaracoccus bendigoensis DSM 12906</name>
    <dbReference type="NCBI Taxonomy" id="1123357"/>
    <lineage>
        <taxon>Bacteria</taxon>
        <taxon>Bacillati</taxon>
        <taxon>Actinomycetota</taxon>
        <taxon>Actinomycetes</taxon>
        <taxon>Propionibacteriales</taxon>
        <taxon>Propionibacteriaceae</taxon>
        <taxon>Tessaracoccus</taxon>
    </lineage>
</organism>
<keyword evidence="5 6" id="KW-0560">Oxidoreductase</keyword>
<evidence type="ECO:0000259" key="8">
    <source>
        <dbReference type="Pfam" id="PF16901"/>
    </source>
</evidence>
<dbReference type="EMBL" id="FQZG01000022">
    <property type="protein sequence ID" value="SHI98442.1"/>
    <property type="molecule type" value="Genomic_DNA"/>
</dbReference>
<dbReference type="PROSITE" id="PS00978">
    <property type="entry name" value="FAD_G3PDH_2"/>
    <property type="match status" value="1"/>
</dbReference>
<dbReference type="Gene3D" id="3.30.9.10">
    <property type="entry name" value="D-Amino Acid Oxidase, subunit A, domain 2"/>
    <property type="match status" value="1"/>
</dbReference>
<dbReference type="InterPro" id="IPR006076">
    <property type="entry name" value="FAD-dep_OxRdtase"/>
</dbReference>
<evidence type="ECO:0000313" key="9">
    <source>
        <dbReference type="EMBL" id="SHI98442.1"/>
    </source>
</evidence>
<protein>
    <recommendedName>
        <fullName evidence="6">Glycerol-3-phosphate dehydrogenase</fullName>
        <ecNumber evidence="6">1.1.5.3</ecNumber>
    </recommendedName>
</protein>
<evidence type="ECO:0000256" key="4">
    <source>
        <dbReference type="ARBA" id="ARBA00022827"/>
    </source>
</evidence>
<dbReference type="Pfam" id="PF01266">
    <property type="entry name" value="DAO"/>
    <property type="match status" value="1"/>
</dbReference>
<name>A0A1M6FLD1_9ACTN</name>
<dbReference type="InterPro" id="IPR038299">
    <property type="entry name" value="DAO_C_sf"/>
</dbReference>
<dbReference type="PANTHER" id="PTHR11985:SF31">
    <property type="entry name" value="GLYCEROL-3-PHOSPHATE DEHYDROGENASE 2"/>
    <property type="match status" value="1"/>
</dbReference>
<comment type="cofactor">
    <cofactor evidence="1 6">
        <name>FAD</name>
        <dbReference type="ChEBI" id="CHEBI:57692"/>
    </cofactor>
</comment>
<dbReference type="Pfam" id="PF16901">
    <property type="entry name" value="DAO_C"/>
    <property type="match status" value="1"/>
</dbReference>
<dbReference type="RefSeq" id="WP_073186887.1">
    <property type="nucleotide sequence ID" value="NZ_FQZG01000022.1"/>
</dbReference>
<proteinExistence type="inferred from homology"/>
<evidence type="ECO:0000256" key="2">
    <source>
        <dbReference type="ARBA" id="ARBA00007330"/>
    </source>
</evidence>
<reference evidence="9 10" key="1">
    <citation type="submission" date="2016-11" db="EMBL/GenBank/DDBJ databases">
        <authorList>
            <person name="Jaros S."/>
            <person name="Januszkiewicz K."/>
            <person name="Wedrychowicz H."/>
        </authorList>
    </citation>
    <scope>NUCLEOTIDE SEQUENCE [LARGE SCALE GENOMIC DNA]</scope>
    <source>
        <strain evidence="9 10">DSM 12906</strain>
    </source>
</reference>
<dbReference type="GO" id="GO:0004368">
    <property type="term" value="F:glycerol-3-phosphate dehydrogenase (quinone) activity"/>
    <property type="evidence" value="ECO:0007669"/>
    <property type="project" value="UniProtKB-EC"/>
</dbReference>
<evidence type="ECO:0000313" key="10">
    <source>
        <dbReference type="Proteomes" id="UP000184512"/>
    </source>
</evidence>
<dbReference type="AlphaFoldDB" id="A0A1M6FLD1"/>
<dbReference type="PROSITE" id="PS00977">
    <property type="entry name" value="FAD_G3PDH_1"/>
    <property type="match status" value="1"/>
</dbReference>
<dbReference type="Gene3D" id="3.50.50.60">
    <property type="entry name" value="FAD/NAD(P)-binding domain"/>
    <property type="match status" value="1"/>
</dbReference>
<dbReference type="GO" id="GO:0009331">
    <property type="term" value="C:glycerol-3-phosphate dehydrogenase (FAD) complex"/>
    <property type="evidence" value="ECO:0007669"/>
    <property type="project" value="UniProtKB-UniRule"/>
</dbReference>
<dbReference type="Gene3D" id="1.10.8.870">
    <property type="entry name" value="Alpha-glycerophosphate oxidase, cap domain"/>
    <property type="match status" value="1"/>
</dbReference>
<feature type="domain" description="FAD dependent oxidoreductase" evidence="7">
    <location>
        <begin position="24"/>
        <end position="356"/>
    </location>
</feature>
<evidence type="ECO:0000259" key="7">
    <source>
        <dbReference type="Pfam" id="PF01266"/>
    </source>
</evidence>